<keyword evidence="2" id="KW-1185">Reference proteome</keyword>
<reference evidence="1" key="1">
    <citation type="thesis" date="2020" institute="ProQuest LLC" country="789 East Eisenhower Parkway, Ann Arbor, MI, USA">
        <title>Comparative Genomics and Chromosome Evolution.</title>
        <authorList>
            <person name="Mudd A.B."/>
        </authorList>
    </citation>
    <scope>NUCLEOTIDE SEQUENCE</scope>
    <source>
        <strain evidence="1">HN-11 Male</strain>
        <tissue evidence="1">Kidney and liver</tissue>
    </source>
</reference>
<name>A0A8J6FE92_ELECQ</name>
<dbReference type="Proteomes" id="UP000770717">
    <property type="component" value="Unassembled WGS sequence"/>
</dbReference>
<comment type="caution">
    <text evidence="1">The sequence shown here is derived from an EMBL/GenBank/DDBJ whole genome shotgun (WGS) entry which is preliminary data.</text>
</comment>
<protein>
    <submittedName>
        <fullName evidence="1">Uncharacterized protein</fullName>
    </submittedName>
</protein>
<accession>A0A8J6FE92</accession>
<organism evidence="1 2">
    <name type="scientific">Eleutherodactylus coqui</name>
    <name type="common">Puerto Rican coqui</name>
    <dbReference type="NCBI Taxonomy" id="57060"/>
    <lineage>
        <taxon>Eukaryota</taxon>
        <taxon>Metazoa</taxon>
        <taxon>Chordata</taxon>
        <taxon>Craniata</taxon>
        <taxon>Vertebrata</taxon>
        <taxon>Euteleostomi</taxon>
        <taxon>Amphibia</taxon>
        <taxon>Batrachia</taxon>
        <taxon>Anura</taxon>
        <taxon>Neobatrachia</taxon>
        <taxon>Hyloidea</taxon>
        <taxon>Eleutherodactylidae</taxon>
        <taxon>Eleutherodactylinae</taxon>
        <taxon>Eleutherodactylus</taxon>
        <taxon>Eleutherodactylus</taxon>
    </lineage>
</organism>
<evidence type="ECO:0000313" key="2">
    <source>
        <dbReference type="Proteomes" id="UP000770717"/>
    </source>
</evidence>
<dbReference type="AlphaFoldDB" id="A0A8J6FE92"/>
<evidence type="ECO:0000313" key="1">
    <source>
        <dbReference type="EMBL" id="KAG9485906.1"/>
    </source>
</evidence>
<sequence length="101" mass="11352">MYFIIEEMENGITVLRTRSIFSSQISGQCKSGFGLVTKNTIWPLCIHGLTTDYSLYMRLSGNGSLSTHLITEVRPGKYIAKNLSSTHAITDELKKMYEISN</sequence>
<gene>
    <name evidence="1" type="ORF">GDO78_008801</name>
</gene>
<proteinExistence type="predicted"/>
<dbReference type="EMBL" id="WNTK01000004">
    <property type="protein sequence ID" value="KAG9485906.1"/>
    <property type="molecule type" value="Genomic_DNA"/>
</dbReference>